<dbReference type="RefSeq" id="WP_381168348.1">
    <property type="nucleotide sequence ID" value="NZ_JBHSFK010000002.1"/>
</dbReference>
<name>A0ABV9AJ07_9ACTN</name>
<proteinExistence type="predicted"/>
<organism evidence="1 2">
    <name type="scientific">Streptomyces vulcanius</name>
    <dbReference type="NCBI Taxonomy" id="1441876"/>
    <lineage>
        <taxon>Bacteria</taxon>
        <taxon>Bacillati</taxon>
        <taxon>Actinomycetota</taxon>
        <taxon>Actinomycetes</taxon>
        <taxon>Kitasatosporales</taxon>
        <taxon>Streptomycetaceae</taxon>
        <taxon>Streptomyces</taxon>
    </lineage>
</organism>
<evidence type="ECO:0000313" key="2">
    <source>
        <dbReference type="Proteomes" id="UP001595839"/>
    </source>
</evidence>
<reference evidence="2" key="1">
    <citation type="journal article" date="2019" name="Int. J. Syst. Evol. Microbiol.">
        <title>The Global Catalogue of Microorganisms (GCM) 10K type strain sequencing project: providing services to taxonomists for standard genome sequencing and annotation.</title>
        <authorList>
            <consortium name="The Broad Institute Genomics Platform"/>
            <consortium name="The Broad Institute Genome Sequencing Center for Infectious Disease"/>
            <person name="Wu L."/>
            <person name="Ma J."/>
        </authorList>
    </citation>
    <scope>NUCLEOTIDE SEQUENCE [LARGE SCALE GENOMIC DNA]</scope>
    <source>
        <strain evidence="2">CGMCC 4.7177</strain>
    </source>
</reference>
<sequence length="114" mass="13219">MPRKKKVESAPYAYPLAIRGGNYGYNSLHIWERKGGGEQYQLQWYGRERSVIRVSRMTDAGTYWFNNWDNSQGGTPSTWEEIDVIDFGDTELRLIFTVMEAYAVEKFGVVDVRP</sequence>
<accession>A0ABV9AJ07</accession>
<comment type="caution">
    <text evidence="1">The sequence shown here is derived from an EMBL/GenBank/DDBJ whole genome shotgun (WGS) entry which is preliminary data.</text>
</comment>
<dbReference type="Proteomes" id="UP001595839">
    <property type="component" value="Unassembled WGS sequence"/>
</dbReference>
<evidence type="ECO:0000313" key="1">
    <source>
        <dbReference type="EMBL" id="MFC4498771.1"/>
    </source>
</evidence>
<keyword evidence="2" id="KW-1185">Reference proteome</keyword>
<dbReference type="EMBL" id="JBHSFK010000002">
    <property type="protein sequence ID" value="MFC4498771.1"/>
    <property type="molecule type" value="Genomic_DNA"/>
</dbReference>
<protein>
    <submittedName>
        <fullName evidence="1">Uncharacterized protein</fullName>
    </submittedName>
</protein>
<gene>
    <name evidence="1" type="ORF">ACFPIH_04405</name>
</gene>